<reference evidence="16" key="1">
    <citation type="submission" date="2021-10" db="EMBL/GenBank/DDBJ databases">
        <title>The complete genome sequence of Leeia sp. TBRC 13508.</title>
        <authorList>
            <person name="Charoenyingcharoen P."/>
            <person name="Yukphan P."/>
        </authorList>
    </citation>
    <scope>NUCLEOTIDE SEQUENCE</scope>
    <source>
        <strain evidence="16">TBRC 13508</strain>
    </source>
</reference>
<keyword evidence="10 14" id="KW-0408">Iron</keyword>
<keyword evidence="12" id="KW-0234">DNA repair</keyword>
<dbReference type="InterPro" id="IPR000445">
    <property type="entry name" value="HhH_motif"/>
</dbReference>
<dbReference type="Pfam" id="PF00730">
    <property type="entry name" value="HhH-GPD"/>
    <property type="match status" value="1"/>
</dbReference>
<dbReference type="PROSITE" id="PS01155">
    <property type="entry name" value="ENDONUCLEASE_III_2"/>
    <property type="match status" value="1"/>
</dbReference>
<dbReference type="InterPro" id="IPR005760">
    <property type="entry name" value="A/G_AdeGlyc_MutY"/>
</dbReference>
<comment type="function">
    <text evidence="2">Adenine glycosylase active on G-A mispairs. MutY also corrects error-prone DNA synthesis past GO lesions which are due to the oxidatively damaged form of guanine: 7,8-dihydro-8-oxoguanine (8-oxo-dGTP).</text>
</comment>
<dbReference type="SUPFAM" id="SSF48150">
    <property type="entry name" value="DNA-glycosylase"/>
    <property type="match status" value="1"/>
</dbReference>
<dbReference type="EC" id="3.2.2.31" evidence="4 14"/>
<dbReference type="Gene3D" id="1.10.340.30">
    <property type="entry name" value="Hypothetical protein, domain 2"/>
    <property type="match status" value="1"/>
</dbReference>
<evidence type="ECO:0000256" key="3">
    <source>
        <dbReference type="ARBA" id="ARBA00008343"/>
    </source>
</evidence>
<evidence type="ECO:0000256" key="2">
    <source>
        <dbReference type="ARBA" id="ARBA00002933"/>
    </source>
</evidence>
<keyword evidence="17" id="KW-1185">Reference proteome</keyword>
<dbReference type="InterPro" id="IPR003651">
    <property type="entry name" value="Endonuclease3_FeS-loop_motif"/>
</dbReference>
<evidence type="ECO:0000256" key="13">
    <source>
        <dbReference type="ARBA" id="ARBA00023295"/>
    </source>
</evidence>
<dbReference type="Pfam" id="PF00633">
    <property type="entry name" value="HHH"/>
    <property type="match status" value="1"/>
</dbReference>
<evidence type="ECO:0000256" key="10">
    <source>
        <dbReference type="ARBA" id="ARBA00023004"/>
    </source>
</evidence>
<evidence type="ECO:0000256" key="8">
    <source>
        <dbReference type="ARBA" id="ARBA00022763"/>
    </source>
</evidence>
<evidence type="ECO:0000256" key="4">
    <source>
        <dbReference type="ARBA" id="ARBA00012045"/>
    </source>
</evidence>
<dbReference type="Gene3D" id="3.90.79.10">
    <property type="entry name" value="Nucleoside Triphosphate Pyrophosphohydrolase"/>
    <property type="match status" value="1"/>
</dbReference>
<dbReference type="InterPro" id="IPR003265">
    <property type="entry name" value="HhH-GPD_domain"/>
</dbReference>
<dbReference type="SUPFAM" id="SSF55811">
    <property type="entry name" value="Nudix"/>
    <property type="match status" value="1"/>
</dbReference>
<accession>A0ABS8D5Z2</accession>
<gene>
    <name evidence="16" type="primary">mutY</name>
    <name evidence="16" type="ORF">LIN78_08725</name>
</gene>
<evidence type="ECO:0000256" key="5">
    <source>
        <dbReference type="ARBA" id="ARBA00022023"/>
    </source>
</evidence>
<evidence type="ECO:0000313" key="16">
    <source>
        <dbReference type="EMBL" id="MCB6183631.1"/>
    </source>
</evidence>
<evidence type="ECO:0000256" key="7">
    <source>
        <dbReference type="ARBA" id="ARBA00022723"/>
    </source>
</evidence>
<dbReference type="CDD" id="cd00056">
    <property type="entry name" value="ENDO3c"/>
    <property type="match status" value="1"/>
</dbReference>
<dbReference type="CDD" id="cd03431">
    <property type="entry name" value="NUDIX_DNA_Glycosylase_C-MutY"/>
    <property type="match status" value="1"/>
</dbReference>
<sequence length="343" mass="38744">MERFFQQIVEWQLANGRKGLPWQETADPYRIWLSEIMLQQTQVSSVIAYYQKFLQTFPTVYALANASIDEVLAHWSGLGYYARARNLHKAAQMVVDTFDGKFPSDPNLLASLPGVGQSTANAIAAFSYGVTVPILDGNVKRLMIRYLGLQESVGGTAQEKKLWPIAINQVPADATHREMIAYTQGVMDMGNLVCKRTKPQCQVCPVAASCQAYHANQQDELPLPKPKKTVQTKRAYLCIYQNKDQIWLEKRPDSGIWGGLWSFPEEVDVIEASINLPVFTHVFTHFKLEISPLLITNMPPKNTENGNWFLLEDALTQGVPQPVRRIIETIAAMQQDYRLQSQN</sequence>
<evidence type="ECO:0000259" key="15">
    <source>
        <dbReference type="SMART" id="SM00478"/>
    </source>
</evidence>
<dbReference type="NCBIfam" id="TIGR01084">
    <property type="entry name" value="mutY"/>
    <property type="match status" value="1"/>
</dbReference>
<evidence type="ECO:0000256" key="14">
    <source>
        <dbReference type="RuleBase" id="RU365096"/>
    </source>
</evidence>
<keyword evidence="7" id="KW-0479">Metal-binding</keyword>
<organism evidence="16 17">
    <name type="scientific">Leeia speluncae</name>
    <dbReference type="NCBI Taxonomy" id="2884804"/>
    <lineage>
        <taxon>Bacteria</taxon>
        <taxon>Pseudomonadati</taxon>
        <taxon>Pseudomonadota</taxon>
        <taxon>Betaproteobacteria</taxon>
        <taxon>Neisseriales</taxon>
        <taxon>Leeiaceae</taxon>
        <taxon>Leeia</taxon>
    </lineage>
</organism>
<keyword evidence="11" id="KW-0411">Iron-sulfur</keyword>
<dbReference type="InterPro" id="IPR023170">
    <property type="entry name" value="HhH_base_excis_C"/>
</dbReference>
<dbReference type="InterPro" id="IPR004036">
    <property type="entry name" value="Endonuclease-III-like_CS2"/>
</dbReference>
<evidence type="ECO:0000256" key="11">
    <source>
        <dbReference type="ARBA" id="ARBA00023014"/>
    </source>
</evidence>
<protein>
    <recommendedName>
        <fullName evidence="5 14">Adenine DNA glycosylase</fullName>
        <ecNumber evidence="4 14">3.2.2.31</ecNumber>
    </recommendedName>
</protein>
<comment type="similarity">
    <text evidence="3 14">Belongs to the Nth/MutY family.</text>
</comment>
<dbReference type="InterPro" id="IPR044298">
    <property type="entry name" value="MIG/MutY"/>
</dbReference>
<dbReference type="Proteomes" id="UP001165395">
    <property type="component" value="Unassembled WGS sequence"/>
</dbReference>
<dbReference type="InterPro" id="IPR015797">
    <property type="entry name" value="NUDIX_hydrolase-like_dom_sf"/>
</dbReference>
<feature type="domain" description="HhH-GPD" evidence="15">
    <location>
        <begin position="37"/>
        <end position="185"/>
    </location>
</feature>
<dbReference type="InterPro" id="IPR011257">
    <property type="entry name" value="DNA_glycosylase"/>
</dbReference>
<comment type="catalytic activity">
    <reaction evidence="1 14">
        <text>Hydrolyzes free adenine bases from 7,8-dihydro-8-oxoguanine:adenine mismatched double-stranded DNA, leaving an apurinic site.</text>
        <dbReference type="EC" id="3.2.2.31"/>
    </reaction>
</comment>
<dbReference type="SMART" id="SM00525">
    <property type="entry name" value="FES"/>
    <property type="match status" value="1"/>
</dbReference>
<dbReference type="PANTHER" id="PTHR42944">
    <property type="entry name" value="ADENINE DNA GLYCOSYLASE"/>
    <property type="match status" value="1"/>
</dbReference>
<keyword evidence="6" id="KW-0004">4Fe-4S</keyword>
<evidence type="ECO:0000313" key="17">
    <source>
        <dbReference type="Proteomes" id="UP001165395"/>
    </source>
</evidence>
<dbReference type="RefSeq" id="WP_227180410.1">
    <property type="nucleotide sequence ID" value="NZ_JAJBZT010000004.1"/>
</dbReference>
<name>A0ABS8D5Z2_9NEIS</name>
<keyword evidence="9" id="KW-0378">Hydrolase</keyword>
<dbReference type="EMBL" id="JAJBZT010000004">
    <property type="protein sequence ID" value="MCB6183631.1"/>
    <property type="molecule type" value="Genomic_DNA"/>
</dbReference>
<dbReference type="PANTHER" id="PTHR42944:SF1">
    <property type="entry name" value="ADENINE DNA GLYCOSYLASE"/>
    <property type="match status" value="1"/>
</dbReference>
<keyword evidence="8 14" id="KW-0227">DNA damage</keyword>
<evidence type="ECO:0000256" key="9">
    <source>
        <dbReference type="ARBA" id="ARBA00022801"/>
    </source>
</evidence>
<comment type="cofactor">
    <cofactor evidence="14">
        <name>[4Fe-4S] cluster</name>
        <dbReference type="ChEBI" id="CHEBI:49883"/>
    </cofactor>
    <text evidence="14">Binds 1 [4Fe-4S] cluster.</text>
</comment>
<dbReference type="Gene3D" id="1.10.1670.10">
    <property type="entry name" value="Helix-hairpin-Helix base-excision DNA repair enzymes (C-terminal)"/>
    <property type="match status" value="1"/>
</dbReference>
<dbReference type="Pfam" id="PF14815">
    <property type="entry name" value="NUDIX_4"/>
    <property type="match status" value="1"/>
</dbReference>
<dbReference type="InterPro" id="IPR029119">
    <property type="entry name" value="MutY_C"/>
</dbReference>
<dbReference type="SMART" id="SM00478">
    <property type="entry name" value="ENDO3c"/>
    <property type="match status" value="1"/>
</dbReference>
<evidence type="ECO:0000256" key="12">
    <source>
        <dbReference type="ARBA" id="ARBA00023204"/>
    </source>
</evidence>
<comment type="caution">
    <text evidence="16">The sequence shown here is derived from an EMBL/GenBank/DDBJ whole genome shotgun (WGS) entry which is preliminary data.</text>
</comment>
<evidence type="ECO:0000256" key="1">
    <source>
        <dbReference type="ARBA" id="ARBA00000843"/>
    </source>
</evidence>
<proteinExistence type="inferred from homology"/>
<evidence type="ECO:0000256" key="6">
    <source>
        <dbReference type="ARBA" id="ARBA00022485"/>
    </source>
</evidence>
<keyword evidence="13 14" id="KW-0326">Glycosidase</keyword>